<reference evidence="1" key="2">
    <citation type="submission" date="2020-05" db="UniProtKB">
        <authorList>
            <consortium name="EnsemblMetazoa"/>
        </authorList>
    </citation>
    <scope>IDENTIFICATION</scope>
    <source>
        <strain evidence="1">IAEA</strain>
    </source>
</reference>
<evidence type="ECO:0000313" key="1">
    <source>
        <dbReference type="EnsemblMetazoa" id="GPAI019119-PA"/>
    </source>
</evidence>
<dbReference type="Proteomes" id="UP000092445">
    <property type="component" value="Unassembled WGS sequence"/>
</dbReference>
<proteinExistence type="predicted"/>
<accession>A0A1A9ZMD3</accession>
<organism evidence="1 2">
    <name type="scientific">Glossina pallidipes</name>
    <name type="common">Tsetse fly</name>
    <dbReference type="NCBI Taxonomy" id="7398"/>
    <lineage>
        <taxon>Eukaryota</taxon>
        <taxon>Metazoa</taxon>
        <taxon>Ecdysozoa</taxon>
        <taxon>Arthropoda</taxon>
        <taxon>Hexapoda</taxon>
        <taxon>Insecta</taxon>
        <taxon>Pterygota</taxon>
        <taxon>Neoptera</taxon>
        <taxon>Endopterygota</taxon>
        <taxon>Diptera</taxon>
        <taxon>Brachycera</taxon>
        <taxon>Muscomorpha</taxon>
        <taxon>Hippoboscoidea</taxon>
        <taxon>Glossinidae</taxon>
        <taxon>Glossina</taxon>
    </lineage>
</organism>
<reference evidence="2" key="1">
    <citation type="submission" date="2014-03" db="EMBL/GenBank/DDBJ databases">
        <authorList>
            <person name="Aksoy S."/>
            <person name="Warren W."/>
            <person name="Wilson R.K."/>
        </authorList>
    </citation>
    <scope>NUCLEOTIDE SEQUENCE [LARGE SCALE GENOMIC DNA]</scope>
    <source>
        <strain evidence="2">IAEA</strain>
    </source>
</reference>
<name>A0A1A9ZMD3_GLOPL</name>
<dbReference type="EnsemblMetazoa" id="GPAI019119-RA">
    <property type="protein sequence ID" value="GPAI019119-PA"/>
    <property type="gene ID" value="GPAI019119"/>
</dbReference>
<protein>
    <submittedName>
        <fullName evidence="1">Uncharacterized protein</fullName>
    </submittedName>
</protein>
<dbReference type="AlphaFoldDB" id="A0A1A9ZMD3"/>
<evidence type="ECO:0000313" key="2">
    <source>
        <dbReference type="Proteomes" id="UP000092445"/>
    </source>
</evidence>
<keyword evidence="2" id="KW-1185">Reference proteome</keyword>
<dbReference type="VEuPathDB" id="VectorBase:GPAI019119"/>
<sequence>MVSSERFLLEEIVNRSGEEGEGKCLRMFDLKVETCDTIYHVLGFPARKWAKYWEHSNVAITSLVRTLSPYNLPSTKDPSGSPYNNAIVDDIEKLGNKQKEMVGAAPIDNTVV</sequence>